<dbReference type="Proteomes" id="UP000027170">
    <property type="component" value="Unassembled WGS sequence"/>
</dbReference>
<name>A0A836Z500_9NEIS</name>
<organism evidence="1 2">
    <name type="scientific">Snodgrassella communis</name>
    <dbReference type="NCBI Taxonomy" id="2946699"/>
    <lineage>
        <taxon>Bacteria</taxon>
        <taxon>Pseudomonadati</taxon>
        <taxon>Pseudomonadota</taxon>
        <taxon>Betaproteobacteria</taxon>
        <taxon>Neisseriales</taxon>
        <taxon>Neisseriaceae</taxon>
        <taxon>Snodgrassella</taxon>
    </lineage>
</organism>
<gene>
    <name evidence="1" type="ORF">SALWKB29_1396</name>
</gene>
<evidence type="ECO:0000313" key="2">
    <source>
        <dbReference type="Proteomes" id="UP000027170"/>
    </source>
</evidence>
<protein>
    <submittedName>
        <fullName evidence="1">Uncharacterized protein</fullName>
    </submittedName>
</protein>
<reference evidence="1 2" key="1">
    <citation type="submission" date="2014-03" db="EMBL/GenBank/DDBJ databases">
        <title>The genomes of two eusocial bee gut symbionts.</title>
        <authorList>
            <person name="Kwong W.K."/>
            <person name="Engel P."/>
            <person name="Koch H."/>
            <person name="Moran N.A."/>
        </authorList>
    </citation>
    <scope>NUCLEOTIDE SEQUENCE [LARGE SCALE GENOMIC DNA]</scope>
    <source>
        <strain evidence="2">wkB29</strain>
    </source>
</reference>
<accession>A0A836Z500</accession>
<dbReference type="AlphaFoldDB" id="A0A836Z500"/>
<proteinExistence type="predicted"/>
<dbReference type="EMBL" id="JFZV01000006">
    <property type="protein sequence ID" value="KDN14606.1"/>
    <property type="molecule type" value="Genomic_DNA"/>
</dbReference>
<evidence type="ECO:0000313" key="1">
    <source>
        <dbReference type="EMBL" id="KDN14606.1"/>
    </source>
</evidence>
<keyword evidence="2" id="KW-1185">Reference proteome</keyword>
<sequence length="39" mass="4620">MPCPARNAFNSELRYDINQERAAVQKFSYSKQRKNTQTK</sequence>
<comment type="caution">
    <text evidence="1">The sequence shown here is derived from an EMBL/GenBank/DDBJ whole genome shotgun (WGS) entry which is preliminary data.</text>
</comment>